<accession>A0ACB6ZW05</accession>
<name>A0ACB6ZW05_THEGA</name>
<sequence>MSFIVAIGCRRMQALKGRLLRPYASLTTQSNEYDVCVIGGGHAGCEAAAGAARAGARTVLLTQKLETVGELSCNPSMGGVGKGTLMREVDAMGGLCGRISDKAGIQFQILNRSKGAAVWGPRAQIDRKLYKHHMQETLFNYPNLDVRAASVFDLVLNRTAASTGPVGPTFAVHDTGDVVECKSVVICTGTFLSGEIHIGLKRFPAGRMDESPSTGLSASLRSAGFKLGRLQTGTPARLYKQTINFDQLVVQRGDDFPAPFSYLSTTVDNANNQVHCYQTFTNPKTHQIIKDNLHKSVHIQETRKGPRYCPSLEAKVLRFGHKAHHTVWLEPEGYDSDLIYPNGISNSMPEDVQERIIRSIPGLEHAEMARPAYGVEYDHIDPRELTPILQTKRIKGLFLAGQINGTTGYEEAAAQGAVAGINAGLYALHRDPMTITRAEGYVGVMVDDLIVKGAEEPYRMFTSRSEYRMTIRSDNADLRLTEKARKAGVISDYRWNLLISTISEMDRARDLLKSVALSPQGWETYGLGIRHDGVLRGGFDLLANPRVTISDIIPAIPTLGTIDPQLLARVQIDGRYSPFLRRQEADLKAFHEDEDLALDPHMDYSSVAGISSEAKEKLAAIRPTTIGAAKRMEGMTPSSVVSLLKHAKRHDTLRELLFADESYWTILRSVTRNVYGKM</sequence>
<gene>
    <name evidence="1" type="ORF">BDM02DRAFT_3153029</name>
</gene>
<evidence type="ECO:0000313" key="1">
    <source>
        <dbReference type="EMBL" id="KAF9653583.1"/>
    </source>
</evidence>
<proteinExistence type="predicted"/>
<keyword evidence="2" id="KW-1185">Reference proteome</keyword>
<dbReference type="Proteomes" id="UP000886501">
    <property type="component" value="Unassembled WGS sequence"/>
</dbReference>
<reference evidence="1" key="1">
    <citation type="submission" date="2019-10" db="EMBL/GenBank/DDBJ databases">
        <authorList>
            <consortium name="DOE Joint Genome Institute"/>
            <person name="Kuo A."/>
            <person name="Miyauchi S."/>
            <person name="Kiss E."/>
            <person name="Drula E."/>
            <person name="Kohler A."/>
            <person name="Sanchez-Garcia M."/>
            <person name="Andreopoulos B."/>
            <person name="Barry K.W."/>
            <person name="Bonito G."/>
            <person name="Buee M."/>
            <person name="Carver A."/>
            <person name="Chen C."/>
            <person name="Cichocki N."/>
            <person name="Clum A."/>
            <person name="Culley D."/>
            <person name="Crous P.W."/>
            <person name="Fauchery L."/>
            <person name="Girlanda M."/>
            <person name="Hayes R."/>
            <person name="Keri Z."/>
            <person name="Labutti K."/>
            <person name="Lipzen A."/>
            <person name="Lombard V."/>
            <person name="Magnuson J."/>
            <person name="Maillard F."/>
            <person name="Morin E."/>
            <person name="Murat C."/>
            <person name="Nolan M."/>
            <person name="Ohm R."/>
            <person name="Pangilinan J."/>
            <person name="Pereira M."/>
            <person name="Perotto S."/>
            <person name="Peter M."/>
            <person name="Riley R."/>
            <person name="Sitrit Y."/>
            <person name="Stielow B."/>
            <person name="Szollosi G."/>
            <person name="Zifcakova L."/>
            <person name="Stursova M."/>
            <person name="Spatafora J.W."/>
            <person name="Tedersoo L."/>
            <person name="Vaario L.-M."/>
            <person name="Yamada A."/>
            <person name="Yan M."/>
            <person name="Wang P."/>
            <person name="Xu J."/>
            <person name="Bruns T."/>
            <person name="Baldrian P."/>
            <person name="Vilgalys R."/>
            <person name="Henrissat B."/>
            <person name="Grigoriev I.V."/>
            <person name="Hibbett D."/>
            <person name="Nagy L.G."/>
            <person name="Martin F.M."/>
        </authorList>
    </citation>
    <scope>NUCLEOTIDE SEQUENCE</scope>
    <source>
        <strain evidence="1">P2</strain>
    </source>
</reference>
<organism evidence="1 2">
    <name type="scientific">Thelephora ganbajun</name>
    <name type="common">Ganba fungus</name>
    <dbReference type="NCBI Taxonomy" id="370292"/>
    <lineage>
        <taxon>Eukaryota</taxon>
        <taxon>Fungi</taxon>
        <taxon>Dikarya</taxon>
        <taxon>Basidiomycota</taxon>
        <taxon>Agaricomycotina</taxon>
        <taxon>Agaricomycetes</taxon>
        <taxon>Thelephorales</taxon>
        <taxon>Thelephoraceae</taxon>
        <taxon>Thelephora</taxon>
    </lineage>
</organism>
<dbReference type="EMBL" id="MU117963">
    <property type="protein sequence ID" value="KAF9653583.1"/>
    <property type="molecule type" value="Genomic_DNA"/>
</dbReference>
<reference evidence="1" key="2">
    <citation type="journal article" date="2020" name="Nat. Commun.">
        <title>Large-scale genome sequencing of mycorrhizal fungi provides insights into the early evolution of symbiotic traits.</title>
        <authorList>
            <person name="Miyauchi S."/>
            <person name="Kiss E."/>
            <person name="Kuo A."/>
            <person name="Drula E."/>
            <person name="Kohler A."/>
            <person name="Sanchez-Garcia M."/>
            <person name="Morin E."/>
            <person name="Andreopoulos B."/>
            <person name="Barry K.W."/>
            <person name="Bonito G."/>
            <person name="Buee M."/>
            <person name="Carver A."/>
            <person name="Chen C."/>
            <person name="Cichocki N."/>
            <person name="Clum A."/>
            <person name="Culley D."/>
            <person name="Crous P.W."/>
            <person name="Fauchery L."/>
            <person name="Girlanda M."/>
            <person name="Hayes R.D."/>
            <person name="Keri Z."/>
            <person name="LaButti K."/>
            <person name="Lipzen A."/>
            <person name="Lombard V."/>
            <person name="Magnuson J."/>
            <person name="Maillard F."/>
            <person name="Murat C."/>
            <person name="Nolan M."/>
            <person name="Ohm R.A."/>
            <person name="Pangilinan J."/>
            <person name="Pereira M.F."/>
            <person name="Perotto S."/>
            <person name="Peter M."/>
            <person name="Pfister S."/>
            <person name="Riley R."/>
            <person name="Sitrit Y."/>
            <person name="Stielow J.B."/>
            <person name="Szollosi G."/>
            <person name="Zifcakova L."/>
            <person name="Stursova M."/>
            <person name="Spatafora J.W."/>
            <person name="Tedersoo L."/>
            <person name="Vaario L.M."/>
            <person name="Yamada A."/>
            <person name="Yan M."/>
            <person name="Wang P."/>
            <person name="Xu J."/>
            <person name="Bruns T."/>
            <person name="Baldrian P."/>
            <person name="Vilgalys R."/>
            <person name="Dunand C."/>
            <person name="Henrissat B."/>
            <person name="Grigoriev I.V."/>
            <person name="Hibbett D."/>
            <person name="Nagy L.G."/>
            <person name="Martin F.M."/>
        </authorList>
    </citation>
    <scope>NUCLEOTIDE SEQUENCE</scope>
    <source>
        <strain evidence="1">P2</strain>
    </source>
</reference>
<evidence type="ECO:0000313" key="2">
    <source>
        <dbReference type="Proteomes" id="UP000886501"/>
    </source>
</evidence>
<comment type="caution">
    <text evidence="1">The sequence shown here is derived from an EMBL/GenBank/DDBJ whole genome shotgun (WGS) entry which is preliminary data.</text>
</comment>
<protein>
    <submittedName>
        <fullName evidence="1">Glucose-inhibited division protein A subfamily</fullName>
    </submittedName>
</protein>